<evidence type="ECO:0000256" key="6">
    <source>
        <dbReference type="SAM" id="MobiDB-lite"/>
    </source>
</evidence>
<dbReference type="InterPro" id="IPR011545">
    <property type="entry name" value="DEAD/DEAH_box_helicase_dom"/>
</dbReference>
<dbReference type="PROSITE" id="PS51192">
    <property type="entry name" value="HELICASE_ATP_BIND_1"/>
    <property type="match status" value="1"/>
</dbReference>
<evidence type="ECO:0000256" key="5">
    <source>
        <dbReference type="SAM" id="Coils"/>
    </source>
</evidence>
<dbReference type="Proteomes" id="UP000288805">
    <property type="component" value="Unassembled WGS sequence"/>
</dbReference>
<evidence type="ECO:0000256" key="3">
    <source>
        <dbReference type="ARBA" id="ARBA00022806"/>
    </source>
</evidence>
<evidence type="ECO:0000256" key="1">
    <source>
        <dbReference type="ARBA" id="ARBA00022741"/>
    </source>
</evidence>
<dbReference type="Gene3D" id="3.40.50.300">
    <property type="entry name" value="P-loop containing nucleotide triphosphate hydrolases"/>
    <property type="match status" value="2"/>
</dbReference>
<comment type="caution">
    <text evidence="9">The sequence shown here is derived from an EMBL/GenBank/DDBJ whole genome shotgun (WGS) entry which is preliminary data.</text>
</comment>
<evidence type="ECO:0000259" key="8">
    <source>
        <dbReference type="PROSITE" id="PS51194"/>
    </source>
</evidence>
<feature type="coiled-coil region" evidence="5">
    <location>
        <begin position="663"/>
        <end position="725"/>
    </location>
</feature>
<reference evidence="9 10" key="1">
    <citation type="journal article" date="2018" name="PLoS Genet.">
        <title>Population sequencing reveals clonal diversity and ancestral inbreeding in the grapevine cultivar Chardonnay.</title>
        <authorList>
            <person name="Roach M.J."/>
            <person name="Johnson D.L."/>
            <person name="Bohlmann J."/>
            <person name="van Vuuren H.J."/>
            <person name="Jones S.J."/>
            <person name="Pretorius I.S."/>
            <person name="Schmidt S.A."/>
            <person name="Borneman A.R."/>
        </authorList>
    </citation>
    <scope>NUCLEOTIDE SEQUENCE [LARGE SCALE GENOMIC DNA]</scope>
    <source>
        <strain evidence="10">cv. Chardonnay</strain>
        <tissue evidence="9">Leaf</tissue>
    </source>
</reference>
<dbReference type="InterPro" id="IPR057416">
    <property type="entry name" value="SH3_ISE2"/>
</dbReference>
<dbReference type="SMART" id="SM00487">
    <property type="entry name" value="DEXDc"/>
    <property type="match status" value="1"/>
</dbReference>
<gene>
    <name evidence="9" type="primary">ISE2_0</name>
    <name evidence="9" type="ORF">CK203_017085</name>
</gene>
<evidence type="ECO:0000259" key="7">
    <source>
        <dbReference type="PROSITE" id="PS51192"/>
    </source>
</evidence>
<accession>A0A438JNB7</accession>
<dbReference type="Pfam" id="PF00270">
    <property type="entry name" value="DEAD"/>
    <property type="match status" value="1"/>
</dbReference>
<dbReference type="InterPro" id="IPR001650">
    <property type="entry name" value="Helicase_C-like"/>
</dbReference>
<dbReference type="CDD" id="cd18795">
    <property type="entry name" value="SF2_C_Ski2"/>
    <property type="match status" value="1"/>
</dbReference>
<evidence type="ECO:0000256" key="2">
    <source>
        <dbReference type="ARBA" id="ARBA00022801"/>
    </source>
</evidence>
<feature type="compositionally biased region" description="Acidic residues" evidence="6">
    <location>
        <begin position="75"/>
        <end position="108"/>
    </location>
</feature>
<dbReference type="InterPro" id="IPR027417">
    <property type="entry name" value="P-loop_NTPase"/>
</dbReference>
<protein>
    <submittedName>
        <fullName evidence="9">DExH-box ATP-dependent RNA helicase DExH15 chloroplastic</fullName>
    </submittedName>
</protein>
<proteinExistence type="predicted"/>
<dbReference type="Pfam" id="PF00271">
    <property type="entry name" value="Helicase_C"/>
    <property type="match status" value="1"/>
</dbReference>
<dbReference type="SUPFAM" id="SSF52540">
    <property type="entry name" value="P-loop containing nucleoside triphosphate hydrolases"/>
    <property type="match status" value="2"/>
</dbReference>
<keyword evidence="3 9" id="KW-0347">Helicase</keyword>
<dbReference type="PANTHER" id="PTHR12131:SF1">
    <property type="entry name" value="ATP-DEPENDENT RNA HELICASE SUPV3L1, MITOCHONDRIAL-RELATED"/>
    <property type="match status" value="1"/>
</dbReference>
<dbReference type="InterPro" id="IPR014001">
    <property type="entry name" value="Helicase_ATP-bd"/>
</dbReference>
<keyword evidence="1" id="KW-0547">Nucleotide-binding</keyword>
<dbReference type="PANTHER" id="PTHR12131">
    <property type="entry name" value="ATP-DEPENDENT RNA AND DNA HELICASE"/>
    <property type="match status" value="1"/>
</dbReference>
<dbReference type="GO" id="GO:0016787">
    <property type="term" value="F:hydrolase activity"/>
    <property type="evidence" value="ECO:0007669"/>
    <property type="project" value="UniProtKB-KW"/>
</dbReference>
<evidence type="ECO:0000313" key="9">
    <source>
        <dbReference type="EMBL" id="RVX10424.1"/>
    </source>
</evidence>
<sequence>MNSLTLLSHPPHTTLHSSTLSTDKACPFLQSHSHSRALGFCFPKPLRPPAQISSRFRISYKFRRSLFPVESQLSDVDEDDDDDDDDDEAADEYDVPGEASDGVEDEIETSMATSEAPASRSDEFKWQRVEKLYNEVREFGEELIDVEELASIYDFRIDKFQRLAIQAFLRGSSVVVSAPTSSGKTLIAEAAAVATVSREGDYSTQLRLRHYRIRNSASSGIKNEYWWVYHYSETFGDNNVGLLTGDSAVNKDAQVLIMTTEILRNMLYQSVGMVSSGSGLFHVDVIVLDEVHYLRDIYRGTVIYCPKEVQLICLSATVANPDELAGWISQVSLVIQSFSALETTLEIIHGKTELVTSSKRPVPLTWHFSTKTSLLPLLDEKGKSMNRKLSLSYLQHYASGDNSYKDERSRRRNLKKRESDMNYSSFASIHGQSSLSKNDINTIRRSQVPQVMDTLWHLKARDMLPAIWFIFSRKGCDASVQYLEDCNLLDECEMSEVDLALKRFRLQYPDAVRESAVKGLLQGVAAHHAGCLPLWKSFVEELFQRGLVKVVFATETLAAGINMPARTAVISSLSKRGESGRIQLSSNELLQMAGRAGRRGIDESGHAFTASYGMVLNLLAGAKVTRRLSESNDLKVLQAGRTLEEARKLVEQSFGNYVGSNVMLAAKEELTKVEKEIEVLSSEVTDDTIDRKSRKLLSEMAYNEIANLQEELRAEKRLRTELRRRMELRRMSALKLLLKESENGHLPFVCLQYKDSEDVQHSVPAVYLGKVDSFDGSKVKNMVYTNDCFALNAVVTELNVDDTDSQPNGKPSYYVALGSDNSWYLFTEKWIKTVYRTGFPNVALAQGDALPREIMRALLDKADIQWEELAKSELGGLWCIEGSLETWSWSLNVPVLSSLSEDDEVLKMSQAYYEAVECYKEQRNKVSRLKKKIARTEGFKEYKKIIDMSKFTEEKIKRLKARSNRLSSRIEQIEPSGWKEFLQVKLMIVYLVTFK</sequence>
<keyword evidence="4" id="KW-0067">ATP-binding</keyword>
<dbReference type="AlphaFoldDB" id="A0A438JNB7"/>
<dbReference type="PROSITE" id="PS51194">
    <property type="entry name" value="HELICASE_CTER"/>
    <property type="match status" value="1"/>
</dbReference>
<name>A0A438JNB7_VITVI</name>
<keyword evidence="2" id="KW-0378">Hydrolase</keyword>
<dbReference type="EMBL" id="QGNW01000034">
    <property type="protein sequence ID" value="RVX10424.1"/>
    <property type="molecule type" value="Genomic_DNA"/>
</dbReference>
<feature type="domain" description="Helicase C-terminal" evidence="8">
    <location>
        <begin position="447"/>
        <end position="640"/>
    </location>
</feature>
<keyword evidence="5" id="KW-0175">Coiled coil</keyword>
<dbReference type="SMART" id="SM00490">
    <property type="entry name" value="HELICc"/>
    <property type="match status" value="1"/>
</dbReference>
<evidence type="ECO:0000256" key="4">
    <source>
        <dbReference type="ARBA" id="ARBA00022840"/>
    </source>
</evidence>
<dbReference type="GO" id="GO:0003676">
    <property type="term" value="F:nucleic acid binding"/>
    <property type="evidence" value="ECO:0007669"/>
    <property type="project" value="InterPro"/>
</dbReference>
<dbReference type="Pfam" id="PF25446">
    <property type="entry name" value="SH3_ISE2"/>
    <property type="match status" value="1"/>
</dbReference>
<dbReference type="InterPro" id="IPR050699">
    <property type="entry name" value="RNA-DNA_Helicase"/>
</dbReference>
<feature type="region of interest" description="Disordered" evidence="6">
    <location>
        <begin position="73"/>
        <end position="119"/>
    </location>
</feature>
<dbReference type="GO" id="GO:0004386">
    <property type="term" value="F:helicase activity"/>
    <property type="evidence" value="ECO:0007669"/>
    <property type="project" value="UniProtKB-KW"/>
</dbReference>
<organism evidence="9 10">
    <name type="scientific">Vitis vinifera</name>
    <name type="common">Grape</name>
    <dbReference type="NCBI Taxonomy" id="29760"/>
    <lineage>
        <taxon>Eukaryota</taxon>
        <taxon>Viridiplantae</taxon>
        <taxon>Streptophyta</taxon>
        <taxon>Embryophyta</taxon>
        <taxon>Tracheophyta</taxon>
        <taxon>Spermatophyta</taxon>
        <taxon>Magnoliopsida</taxon>
        <taxon>eudicotyledons</taxon>
        <taxon>Gunneridae</taxon>
        <taxon>Pentapetalae</taxon>
        <taxon>rosids</taxon>
        <taxon>Vitales</taxon>
        <taxon>Vitaceae</taxon>
        <taxon>Viteae</taxon>
        <taxon>Vitis</taxon>
    </lineage>
</organism>
<dbReference type="GO" id="GO:0005524">
    <property type="term" value="F:ATP binding"/>
    <property type="evidence" value="ECO:0007669"/>
    <property type="project" value="UniProtKB-KW"/>
</dbReference>
<evidence type="ECO:0000313" key="10">
    <source>
        <dbReference type="Proteomes" id="UP000288805"/>
    </source>
</evidence>
<feature type="domain" description="Helicase ATP-binding" evidence="7">
    <location>
        <begin position="165"/>
        <end position="336"/>
    </location>
</feature>